<dbReference type="Gramene" id="KRH71624">
    <property type="protein sequence ID" value="KRH71624"/>
    <property type="gene ID" value="GLYMA_02G159300"/>
</dbReference>
<accession>A0A0R0L4W6</accession>
<protein>
    <submittedName>
        <fullName evidence="1 2">Uncharacterized protein</fullName>
    </submittedName>
</protein>
<evidence type="ECO:0000313" key="3">
    <source>
        <dbReference type="Proteomes" id="UP000008827"/>
    </source>
</evidence>
<dbReference type="EnsemblPlants" id="KRH71624">
    <property type="protein sequence ID" value="KRH71624"/>
    <property type="gene ID" value="GLYMA_02G159300"/>
</dbReference>
<evidence type="ECO:0000313" key="2">
    <source>
        <dbReference type="EnsemblPlants" id="KRH71624"/>
    </source>
</evidence>
<dbReference type="Proteomes" id="UP000008827">
    <property type="component" value="Chromosome 2"/>
</dbReference>
<keyword evidence="3" id="KW-1185">Reference proteome</keyword>
<reference evidence="2" key="2">
    <citation type="submission" date="2018-02" db="UniProtKB">
        <authorList>
            <consortium name="EnsemblPlants"/>
        </authorList>
    </citation>
    <scope>IDENTIFICATION</scope>
    <source>
        <strain evidence="2">Williams 82</strain>
    </source>
</reference>
<name>A0A0R0L4W6_SOYBN</name>
<dbReference type="SMR" id="A0A0R0L4W6"/>
<dbReference type="InParanoid" id="A0A0R0L4W6"/>
<gene>
    <name evidence="1" type="ORF">GLYMA_02G159300</name>
</gene>
<evidence type="ECO:0000313" key="1">
    <source>
        <dbReference type="EMBL" id="KRH71624.1"/>
    </source>
</evidence>
<dbReference type="AlphaFoldDB" id="A0A0R0L4W6"/>
<reference evidence="1" key="3">
    <citation type="submission" date="2018-07" db="EMBL/GenBank/DDBJ databases">
        <title>WGS assembly of Glycine max.</title>
        <authorList>
            <person name="Schmutz J."/>
            <person name="Cannon S."/>
            <person name="Schlueter J."/>
            <person name="Ma J."/>
            <person name="Mitros T."/>
            <person name="Nelson W."/>
            <person name="Hyten D."/>
            <person name="Song Q."/>
            <person name="Thelen J."/>
            <person name="Cheng J."/>
            <person name="Xu D."/>
            <person name="Hellsten U."/>
            <person name="May G."/>
            <person name="Yu Y."/>
            <person name="Sakurai T."/>
            <person name="Umezawa T."/>
            <person name="Bhattacharyya M."/>
            <person name="Sandhu D."/>
            <person name="Valliyodan B."/>
            <person name="Lindquist E."/>
            <person name="Peto M."/>
            <person name="Grant D."/>
            <person name="Shu S."/>
            <person name="Goodstein D."/>
            <person name="Barry K."/>
            <person name="Futrell-Griggs M."/>
            <person name="Abernathy B."/>
            <person name="Du J."/>
            <person name="Tian Z."/>
            <person name="Zhu L."/>
            <person name="Gill N."/>
            <person name="Joshi T."/>
            <person name="Libault M."/>
            <person name="Sethuraman A."/>
            <person name="Zhang X."/>
            <person name="Shinozaki K."/>
            <person name="Nguyen H."/>
            <person name="Wing R."/>
            <person name="Cregan P."/>
            <person name="Specht J."/>
            <person name="Grimwood J."/>
            <person name="Rokhsar D."/>
            <person name="Stacey G."/>
            <person name="Shoemaker R."/>
            <person name="Jackson S."/>
        </authorList>
    </citation>
    <scope>NUCLEOTIDE SEQUENCE</scope>
    <source>
        <tissue evidence="1">Callus</tissue>
    </source>
</reference>
<organism evidence="1">
    <name type="scientific">Glycine max</name>
    <name type="common">Soybean</name>
    <name type="synonym">Glycine hispida</name>
    <dbReference type="NCBI Taxonomy" id="3847"/>
    <lineage>
        <taxon>Eukaryota</taxon>
        <taxon>Viridiplantae</taxon>
        <taxon>Streptophyta</taxon>
        <taxon>Embryophyta</taxon>
        <taxon>Tracheophyta</taxon>
        <taxon>Spermatophyta</taxon>
        <taxon>Magnoliopsida</taxon>
        <taxon>eudicotyledons</taxon>
        <taxon>Gunneridae</taxon>
        <taxon>Pentapetalae</taxon>
        <taxon>rosids</taxon>
        <taxon>fabids</taxon>
        <taxon>Fabales</taxon>
        <taxon>Fabaceae</taxon>
        <taxon>Papilionoideae</taxon>
        <taxon>50 kb inversion clade</taxon>
        <taxon>NPAAA clade</taxon>
        <taxon>indigoferoid/millettioid clade</taxon>
        <taxon>Phaseoleae</taxon>
        <taxon>Glycine</taxon>
        <taxon>Glycine subgen. Soja</taxon>
    </lineage>
</organism>
<dbReference type="EMBL" id="CM000835">
    <property type="protein sequence ID" value="KRH71624.1"/>
    <property type="molecule type" value="Genomic_DNA"/>
</dbReference>
<proteinExistence type="predicted"/>
<sequence length="183" mass="20858">MESKESSSTLRGLDEEVFVMSSCSNSMESYSLSLTILFVEEGSFDFLAFLDSLPEHIVDNLSRGTSGVADVMSDAPNHLVRAPQRYFMVEEEEDETQVEVVTQKSQRVQVEKKKYPSITLPQYSWMDGEVGTFFSRYNDRSDIESMLSWLTLCPIKEDNICLITLRMCSTNANPPFSRFCILK</sequence>
<reference evidence="1 2" key="1">
    <citation type="journal article" date="2010" name="Nature">
        <title>Genome sequence of the palaeopolyploid soybean.</title>
        <authorList>
            <person name="Schmutz J."/>
            <person name="Cannon S.B."/>
            <person name="Schlueter J."/>
            <person name="Ma J."/>
            <person name="Mitros T."/>
            <person name="Nelson W."/>
            <person name="Hyten D.L."/>
            <person name="Song Q."/>
            <person name="Thelen J.J."/>
            <person name="Cheng J."/>
            <person name="Xu D."/>
            <person name="Hellsten U."/>
            <person name="May G.D."/>
            <person name="Yu Y."/>
            <person name="Sakurai T."/>
            <person name="Umezawa T."/>
            <person name="Bhattacharyya M.K."/>
            <person name="Sandhu D."/>
            <person name="Valliyodan B."/>
            <person name="Lindquist E."/>
            <person name="Peto M."/>
            <person name="Grant D."/>
            <person name="Shu S."/>
            <person name="Goodstein D."/>
            <person name="Barry K."/>
            <person name="Futrell-Griggs M."/>
            <person name="Abernathy B."/>
            <person name="Du J."/>
            <person name="Tian Z."/>
            <person name="Zhu L."/>
            <person name="Gill N."/>
            <person name="Joshi T."/>
            <person name="Libault M."/>
            <person name="Sethuraman A."/>
            <person name="Zhang X.-C."/>
            <person name="Shinozaki K."/>
            <person name="Nguyen H.T."/>
            <person name="Wing R.A."/>
            <person name="Cregan P."/>
            <person name="Specht J."/>
            <person name="Grimwood J."/>
            <person name="Rokhsar D."/>
            <person name="Stacey G."/>
            <person name="Shoemaker R.C."/>
            <person name="Jackson S.A."/>
        </authorList>
    </citation>
    <scope>NUCLEOTIDE SEQUENCE</scope>
    <source>
        <strain evidence="2">cv. Williams 82</strain>
        <tissue evidence="1">Callus</tissue>
    </source>
</reference>